<dbReference type="InterPro" id="IPR051612">
    <property type="entry name" value="Teichoic_Acid_Biosynth"/>
</dbReference>
<dbReference type="PANTHER" id="PTHR37316:SF1">
    <property type="entry name" value="TEICHOIC ACID GLYCEROL-PHOSPHATE PRIMASE"/>
    <property type="match status" value="1"/>
</dbReference>
<comment type="subcellular location">
    <subcellularLocation>
        <location evidence="1">Cell membrane</location>
        <topology evidence="1">Peripheral membrane protein</topology>
    </subcellularLocation>
</comment>
<evidence type="ECO:0000256" key="2">
    <source>
        <dbReference type="ARBA" id="ARBA00010488"/>
    </source>
</evidence>
<name>A0AAW7M0H9_9MICO</name>
<keyword evidence="6" id="KW-0472">Membrane</keyword>
<dbReference type="GO" id="GO:0005886">
    <property type="term" value="C:plasma membrane"/>
    <property type="evidence" value="ECO:0007669"/>
    <property type="project" value="UniProtKB-SubCell"/>
</dbReference>
<keyword evidence="3" id="KW-1003">Cell membrane</keyword>
<evidence type="ECO:0000256" key="5">
    <source>
        <dbReference type="ARBA" id="ARBA00022944"/>
    </source>
</evidence>
<dbReference type="InterPro" id="IPR043149">
    <property type="entry name" value="TagF_N"/>
</dbReference>
<dbReference type="Pfam" id="PF04464">
    <property type="entry name" value="Glyphos_transf"/>
    <property type="match status" value="1"/>
</dbReference>
<evidence type="ECO:0000313" key="7">
    <source>
        <dbReference type="EMBL" id="MDN4487798.1"/>
    </source>
</evidence>
<accession>A0AAW7M0H9</accession>
<dbReference type="GO" id="GO:0019350">
    <property type="term" value="P:teichoic acid biosynthetic process"/>
    <property type="evidence" value="ECO:0007669"/>
    <property type="project" value="UniProtKB-KW"/>
</dbReference>
<evidence type="ECO:0000256" key="3">
    <source>
        <dbReference type="ARBA" id="ARBA00022475"/>
    </source>
</evidence>
<keyword evidence="5" id="KW-0777">Teichoic acid biosynthesis</keyword>
<comment type="similarity">
    <text evidence="2">Belongs to the CDP-glycerol glycerophosphotransferase family.</text>
</comment>
<sequence>MISLATRIGVEAAVRLLRGVDLVIGRRPTEDLVVMISRQHRTTSGDFARIRKEIARASPSTRVVVLNHRSTRNPFIEAARILQQTRLLGAARAAVVDTYIIPVSVLRPRPHRPVVQIWHASGAIKRFGVASVGTDEGASPAVARGMRMHRGYSAIVAGGPDAAAEFRAGFGVPAEVVVETGQPRHDRLGDPEHWEGAMRRLRASYPDLVGRGGIVVYAPTMRRNAAIRWELLSAALQDAGYTPVICRHPLDGRTAIHGPGVVDGSAVATSDWLAVADHLVTDYSALAFDSVARDIPTWLFTYDIDDYRRSPGLFTDPTADLVPITSTSPADLVARIARHDASGSPEAVAIWDRLRAGHWAVTDGLATRRLVGLLGLAPDAVPPHPSGAA</sequence>
<protein>
    <submittedName>
        <fullName evidence="7">CDP-glycerol glycerophosphotransferase family protein</fullName>
    </submittedName>
</protein>
<keyword evidence="8" id="KW-1185">Reference proteome</keyword>
<dbReference type="InterPro" id="IPR007554">
    <property type="entry name" value="Glycerophosphate_synth"/>
</dbReference>
<dbReference type="RefSeq" id="WP_301119138.1">
    <property type="nucleotide sequence ID" value="NZ_JAUHPX010000003.1"/>
</dbReference>
<dbReference type="Gene3D" id="3.40.50.11820">
    <property type="match status" value="1"/>
</dbReference>
<evidence type="ECO:0000256" key="1">
    <source>
        <dbReference type="ARBA" id="ARBA00004202"/>
    </source>
</evidence>
<evidence type="ECO:0000313" key="8">
    <source>
        <dbReference type="Proteomes" id="UP001172737"/>
    </source>
</evidence>
<comment type="caution">
    <text evidence="7">The sequence shown here is derived from an EMBL/GenBank/DDBJ whole genome shotgun (WGS) entry which is preliminary data.</text>
</comment>
<proteinExistence type="inferred from homology"/>
<dbReference type="Proteomes" id="UP001172737">
    <property type="component" value="Unassembled WGS sequence"/>
</dbReference>
<dbReference type="AlphaFoldDB" id="A0AAW7M0H9"/>
<keyword evidence="4" id="KW-0808">Transferase</keyword>
<evidence type="ECO:0000256" key="6">
    <source>
        <dbReference type="ARBA" id="ARBA00023136"/>
    </source>
</evidence>
<reference evidence="7" key="1">
    <citation type="submission" date="2023-06" db="EMBL/GenBank/DDBJ databases">
        <title>Sysu t00039.</title>
        <authorList>
            <person name="Gao L."/>
            <person name="Fang B.-Z."/>
            <person name="Li W.-J."/>
        </authorList>
    </citation>
    <scope>NUCLEOTIDE SEQUENCE</scope>
    <source>
        <strain evidence="7">SYSU T00039</strain>
    </source>
</reference>
<dbReference type="EMBL" id="JAUHPX010000003">
    <property type="protein sequence ID" value="MDN4487798.1"/>
    <property type="molecule type" value="Genomic_DNA"/>
</dbReference>
<gene>
    <name evidence="7" type="ORF">QQX10_06410</name>
</gene>
<organism evidence="7 8">
    <name type="scientific">Demequina lignilytica</name>
    <dbReference type="NCBI Taxonomy" id="3051663"/>
    <lineage>
        <taxon>Bacteria</taxon>
        <taxon>Bacillati</taxon>
        <taxon>Actinomycetota</taxon>
        <taxon>Actinomycetes</taxon>
        <taxon>Micrococcales</taxon>
        <taxon>Demequinaceae</taxon>
        <taxon>Demequina</taxon>
    </lineage>
</organism>
<dbReference type="Gene3D" id="3.40.50.12580">
    <property type="match status" value="1"/>
</dbReference>
<evidence type="ECO:0000256" key="4">
    <source>
        <dbReference type="ARBA" id="ARBA00022679"/>
    </source>
</evidence>
<dbReference type="GO" id="GO:0047355">
    <property type="term" value="F:CDP-glycerol glycerophosphotransferase activity"/>
    <property type="evidence" value="ECO:0007669"/>
    <property type="project" value="InterPro"/>
</dbReference>
<dbReference type="PANTHER" id="PTHR37316">
    <property type="entry name" value="TEICHOIC ACID GLYCEROL-PHOSPHATE PRIMASE"/>
    <property type="match status" value="1"/>
</dbReference>
<dbReference type="InterPro" id="IPR043148">
    <property type="entry name" value="TagF_C"/>
</dbReference>